<comment type="caution">
    <text evidence="1">The sequence shown here is derived from an EMBL/GenBank/DDBJ whole genome shotgun (WGS) entry which is preliminary data.</text>
</comment>
<evidence type="ECO:0000313" key="1">
    <source>
        <dbReference type="EMBL" id="EJK54066.1"/>
    </source>
</evidence>
<dbReference type="EMBL" id="AGNL01036433">
    <property type="protein sequence ID" value="EJK54066.1"/>
    <property type="molecule type" value="Genomic_DNA"/>
</dbReference>
<reference evidence="1 2" key="1">
    <citation type="journal article" date="2012" name="Genome Biol.">
        <title>Genome and low-iron response of an oceanic diatom adapted to chronic iron limitation.</title>
        <authorList>
            <person name="Lommer M."/>
            <person name="Specht M."/>
            <person name="Roy A.S."/>
            <person name="Kraemer L."/>
            <person name="Andreson R."/>
            <person name="Gutowska M.A."/>
            <person name="Wolf J."/>
            <person name="Bergner S.V."/>
            <person name="Schilhabel M.B."/>
            <person name="Klostermeier U.C."/>
            <person name="Beiko R.G."/>
            <person name="Rosenstiel P."/>
            <person name="Hippler M."/>
            <person name="Laroche J."/>
        </authorList>
    </citation>
    <scope>NUCLEOTIDE SEQUENCE [LARGE SCALE GENOMIC DNA]</scope>
    <source>
        <strain evidence="1 2">CCMP1005</strain>
    </source>
</reference>
<dbReference type="OrthoDB" id="54876at2759"/>
<feature type="non-terminal residue" evidence="1">
    <location>
        <position position="194"/>
    </location>
</feature>
<keyword evidence="2" id="KW-1185">Reference proteome</keyword>
<dbReference type="Gene3D" id="2.30.30.140">
    <property type="match status" value="1"/>
</dbReference>
<dbReference type="AlphaFoldDB" id="K0RZ03"/>
<protein>
    <submittedName>
        <fullName evidence="1">Uncharacterized protein</fullName>
    </submittedName>
</protein>
<accession>K0RZ03</accession>
<name>K0RZ03_THAOC</name>
<proteinExistence type="predicted"/>
<dbReference type="CDD" id="cd04508">
    <property type="entry name" value="Tudor_SF"/>
    <property type="match status" value="1"/>
</dbReference>
<dbReference type="Proteomes" id="UP000266841">
    <property type="component" value="Unassembled WGS sequence"/>
</dbReference>
<evidence type="ECO:0000313" key="2">
    <source>
        <dbReference type="Proteomes" id="UP000266841"/>
    </source>
</evidence>
<sequence>MVAGEYAVRPTFYHAQVIYLIAIWFLTTPPPPSFYAHKVCFNSKYVLCSACVVFFLSADTNNPFGAAWYPGTITACKEVDEGGQYGPSRFYDVTYDDGDQAECVEDAFVFGKEDYQLEMEGQRWKGISHVVDQKSTDLWAKITGWYSVATVDSGKKNYGRLSEALRAYDHSVINSLGDKVKKIDLNLPQEHPGL</sequence>
<organism evidence="1 2">
    <name type="scientific">Thalassiosira oceanica</name>
    <name type="common">Marine diatom</name>
    <dbReference type="NCBI Taxonomy" id="159749"/>
    <lineage>
        <taxon>Eukaryota</taxon>
        <taxon>Sar</taxon>
        <taxon>Stramenopiles</taxon>
        <taxon>Ochrophyta</taxon>
        <taxon>Bacillariophyta</taxon>
        <taxon>Coscinodiscophyceae</taxon>
        <taxon>Thalassiosirophycidae</taxon>
        <taxon>Thalassiosirales</taxon>
        <taxon>Thalassiosiraceae</taxon>
        <taxon>Thalassiosira</taxon>
    </lineage>
</organism>
<gene>
    <name evidence="1" type="ORF">THAOC_26381</name>
</gene>